<protein>
    <recommendedName>
        <fullName evidence="7">Orotidine 5'-phosphate decarboxylase</fullName>
        <ecNumber evidence="7">4.1.1.23</ecNumber>
    </recommendedName>
    <alternativeName>
        <fullName evidence="7">OMP decarboxylase</fullName>
        <shortName evidence="7">OMPDCase</shortName>
        <shortName evidence="7">OMPdecase</shortName>
    </alternativeName>
</protein>
<dbReference type="NCBIfam" id="TIGR02127">
    <property type="entry name" value="pyrF_sub2"/>
    <property type="match status" value="1"/>
</dbReference>
<reference evidence="9 10" key="1">
    <citation type="submission" date="2022-06" db="EMBL/GenBank/DDBJ databases">
        <title>Genomic Encyclopedia of Archaeal and Bacterial Type Strains, Phase II (KMG-II): from individual species to whole genera.</title>
        <authorList>
            <person name="Goeker M."/>
        </authorList>
    </citation>
    <scope>NUCLEOTIDE SEQUENCE [LARGE SCALE GENOMIC DNA]</scope>
    <source>
        <strain evidence="9 10">DSM 45037</strain>
    </source>
</reference>
<accession>A0ABT1GXA3</accession>
<comment type="catalytic activity">
    <reaction evidence="6 7">
        <text>orotidine 5'-phosphate + H(+) = UMP + CO2</text>
        <dbReference type="Rhea" id="RHEA:11596"/>
        <dbReference type="ChEBI" id="CHEBI:15378"/>
        <dbReference type="ChEBI" id="CHEBI:16526"/>
        <dbReference type="ChEBI" id="CHEBI:57538"/>
        <dbReference type="ChEBI" id="CHEBI:57865"/>
        <dbReference type="EC" id="4.1.1.23"/>
    </reaction>
</comment>
<evidence type="ECO:0000256" key="3">
    <source>
        <dbReference type="ARBA" id="ARBA00022793"/>
    </source>
</evidence>
<evidence type="ECO:0000256" key="5">
    <source>
        <dbReference type="ARBA" id="ARBA00023239"/>
    </source>
</evidence>
<keyword evidence="10" id="KW-1185">Reference proteome</keyword>
<dbReference type="EMBL" id="JAMTCG010000001">
    <property type="protein sequence ID" value="MCP2159177.1"/>
    <property type="molecule type" value="Genomic_DNA"/>
</dbReference>
<evidence type="ECO:0000259" key="8">
    <source>
        <dbReference type="SMART" id="SM00934"/>
    </source>
</evidence>
<sequence>MTADFATRVADAVARRGRLCVGIDPHAQLLASWGLTDDAAGVRAFTETVVAAIGPHIAVAKPQVAFYERHGSRGVAVLEDALTSLREAGVLVIADAKRGDIGSTMAAYADTWLGDASPLRADAVTASPYLGVGSLDPAVELADATGRGVVVLARTSNPEGGGLQTATDAAGRTVAQSVVDAAARHNADGPASIGLVVGATRDHGLDLTGVGGPVLAPGLGAQGATPDDLARVFRGATDLLLPSASRQVLAAGPDGAAVAAAAQRLRDEVETALS</sequence>
<dbReference type="SUPFAM" id="SSF51366">
    <property type="entry name" value="Ribulose-phoshate binding barrel"/>
    <property type="match status" value="1"/>
</dbReference>
<dbReference type="PANTHER" id="PTHR43375:SF1">
    <property type="entry name" value="OROTIDINE 5'-PHOSPHATE DECARBOXYLASE"/>
    <property type="match status" value="1"/>
</dbReference>
<evidence type="ECO:0000256" key="1">
    <source>
        <dbReference type="ARBA" id="ARBA00004861"/>
    </source>
</evidence>
<comment type="similarity">
    <text evidence="2 7">Belongs to the OMP decarboxylase family. Type 2 subfamily.</text>
</comment>
<gene>
    <name evidence="7" type="primary">pyrF</name>
    <name evidence="9" type="ORF">LX12_000341</name>
</gene>
<dbReference type="HAMAP" id="MF_01215">
    <property type="entry name" value="OMPdecase_type2"/>
    <property type="match status" value="1"/>
</dbReference>
<evidence type="ECO:0000256" key="7">
    <source>
        <dbReference type="HAMAP-Rule" id="MF_01215"/>
    </source>
</evidence>
<dbReference type="RefSeq" id="WP_253652769.1">
    <property type="nucleotide sequence ID" value="NZ_BAAAOE010000004.1"/>
</dbReference>
<dbReference type="InterPro" id="IPR018089">
    <property type="entry name" value="OMPdecase_AS"/>
</dbReference>
<dbReference type="InterPro" id="IPR011060">
    <property type="entry name" value="RibuloseP-bd_barrel"/>
</dbReference>
<dbReference type="CDD" id="cd04725">
    <property type="entry name" value="OMP_decarboxylase_like"/>
    <property type="match status" value="1"/>
</dbReference>
<dbReference type="InterPro" id="IPR001754">
    <property type="entry name" value="OMPdeCOase_dom"/>
</dbReference>
<dbReference type="Gene3D" id="3.20.20.70">
    <property type="entry name" value="Aldolase class I"/>
    <property type="match status" value="1"/>
</dbReference>
<feature type="domain" description="Orotidine 5'-phosphate decarboxylase" evidence="8">
    <location>
        <begin position="18"/>
        <end position="261"/>
    </location>
</feature>
<evidence type="ECO:0000256" key="4">
    <source>
        <dbReference type="ARBA" id="ARBA00022975"/>
    </source>
</evidence>
<organism evidence="9 10">
    <name type="scientific">Williamsia serinedens</name>
    <dbReference type="NCBI Taxonomy" id="391736"/>
    <lineage>
        <taxon>Bacteria</taxon>
        <taxon>Bacillati</taxon>
        <taxon>Actinomycetota</taxon>
        <taxon>Actinomycetes</taxon>
        <taxon>Mycobacteriales</taxon>
        <taxon>Nocardiaceae</taxon>
        <taxon>Williamsia</taxon>
    </lineage>
</organism>
<dbReference type="PROSITE" id="PS00156">
    <property type="entry name" value="OMPDECASE"/>
    <property type="match status" value="1"/>
</dbReference>
<keyword evidence="3 7" id="KW-0210">Decarboxylase</keyword>
<dbReference type="Proteomes" id="UP001205740">
    <property type="component" value="Unassembled WGS sequence"/>
</dbReference>
<proteinExistence type="inferred from homology"/>
<evidence type="ECO:0000313" key="9">
    <source>
        <dbReference type="EMBL" id="MCP2159177.1"/>
    </source>
</evidence>
<keyword evidence="4 7" id="KW-0665">Pyrimidine biosynthesis</keyword>
<feature type="active site" description="Proton donor" evidence="7">
    <location>
        <position position="97"/>
    </location>
</feature>
<dbReference type="PANTHER" id="PTHR43375">
    <property type="entry name" value="OROTIDINE 5'-PHOSPHATE DECARBOXYLASE"/>
    <property type="match status" value="1"/>
</dbReference>
<dbReference type="Pfam" id="PF00215">
    <property type="entry name" value="OMPdecase"/>
    <property type="match status" value="1"/>
</dbReference>
<dbReference type="EC" id="4.1.1.23" evidence="7"/>
<dbReference type="InterPro" id="IPR013785">
    <property type="entry name" value="Aldolase_TIM"/>
</dbReference>
<dbReference type="SMART" id="SM00934">
    <property type="entry name" value="OMPdecase"/>
    <property type="match status" value="1"/>
</dbReference>
<keyword evidence="5 7" id="KW-0456">Lyase</keyword>
<evidence type="ECO:0000256" key="2">
    <source>
        <dbReference type="ARBA" id="ARBA00008847"/>
    </source>
</evidence>
<dbReference type="InterPro" id="IPR011995">
    <property type="entry name" value="OMPdecase_type-2"/>
</dbReference>
<comment type="pathway">
    <text evidence="1 7">Pyrimidine metabolism; UMP biosynthesis via de novo pathway; UMP from orotate: step 2/2.</text>
</comment>
<evidence type="ECO:0000256" key="6">
    <source>
        <dbReference type="ARBA" id="ARBA00049157"/>
    </source>
</evidence>
<name>A0ABT1GXA3_9NOCA</name>
<comment type="caution">
    <text evidence="9">The sequence shown here is derived from an EMBL/GenBank/DDBJ whole genome shotgun (WGS) entry which is preliminary data.</text>
</comment>
<evidence type="ECO:0000313" key="10">
    <source>
        <dbReference type="Proteomes" id="UP001205740"/>
    </source>
</evidence>